<dbReference type="RefSeq" id="WP_071663684.1">
    <property type="nucleotide sequence ID" value="NZ_CP009654.1"/>
</dbReference>
<keyword evidence="2" id="KW-1185">Reference proteome</keyword>
<reference evidence="2" key="1">
    <citation type="submission" date="2014-10" db="EMBL/GenBank/DDBJ databases">
        <authorList>
            <person name="Kuske C.R."/>
            <person name="Challacombe J.F."/>
            <person name="Daligault H.E."/>
            <person name="Davenport K.W."/>
            <person name="Johnson S.L."/>
            <person name="Siddaramappa S."/>
            <person name="Petersen J.M."/>
        </authorList>
    </citation>
    <scope>NUCLEOTIDE SEQUENCE [LARGE SCALE GENOMIC DNA]</scope>
    <source>
        <strain evidence="2">CA97-1460</strain>
    </source>
</reference>
<name>A0A1J0KRE8_9GAMM</name>
<keyword evidence="1" id="KW-0548">Nucleotidyltransferase</keyword>
<dbReference type="Proteomes" id="UP000182521">
    <property type="component" value="Chromosome"/>
</dbReference>
<proteinExistence type="predicted"/>
<accession>A0A1J0KRE8</accession>
<dbReference type="KEGG" id="frc:KX01_722"/>
<dbReference type="EMBL" id="CP009654">
    <property type="protein sequence ID" value="APC96336.1"/>
    <property type="molecule type" value="Genomic_DNA"/>
</dbReference>
<dbReference type="OrthoDB" id="9793236at2"/>
<dbReference type="AlphaFoldDB" id="A0A1J0KRE8"/>
<sequence>MTKAFEIPKDQAYKLFKSNASSAGIDQLLLKDFEENQKVTFTKFGIDYYQVVIFHHQSW</sequence>
<keyword evidence="1" id="KW-0808">Transferase</keyword>
<dbReference type="GO" id="GO:0003964">
    <property type="term" value="F:RNA-directed DNA polymerase activity"/>
    <property type="evidence" value="ECO:0007669"/>
    <property type="project" value="UniProtKB-KW"/>
</dbReference>
<organism evidence="1 2">
    <name type="scientific">Francisella frigiditurris</name>
    <dbReference type="NCBI Taxonomy" id="1542390"/>
    <lineage>
        <taxon>Bacteria</taxon>
        <taxon>Pseudomonadati</taxon>
        <taxon>Pseudomonadota</taxon>
        <taxon>Gammaproteobacteria</taxon>
        <taxon>Thiotrichales</taxon>
        <taxon>Francisellaceae</taxon>
        <taxon>Francisella</taxon>
    </lineage>
</organism>
<keyword evidence="1" id="KW-0695">RNA-directed DNA polymerase</keyword>
<protein>
    <submittedName>
        <fullName evidence="1">Putative reverse transcriptase/retron type</fullName>
    </submittedName>
</protein>
<evidence type="ECO:0000313" key="1">
    <source>
        <dbReference type="EMBL" id="APC96336.1"/>
    </source>
</evidence>
<gene>
    <name evidence="1" type="ORF">KX01_722</name>
</gene>
<evidence type="ECO:0000313" key="2">
    <source>
        <dbReference type="Proteomes" id="UP000182521"/>
    </source>
</evidence>